<keyword evidence="9" id="KW-1185">Reference proteome</keyword>
<organism evidence="8 9">
    <name type="scientific">Reticulomyxa filosa</name>
    <dbReference type="NCBI Taxonomy" id="46433"/>
    <lineage>
        <taxon>Eukaryota</taxon>
        <taxon>Sar</taxon>
        <taxon>Rhizaria</taxon>
        <taxon>Retaria</taxon>
        <taxon>Foraminifera</taxon>
        <taxon>Monothalamids</taxon>
        <taxon>Reticulomyxidae</taxon>
        <taxon>Reticulomyxa</taxon>
    </lineage>
</organism>
<keyword evidence="4 7" id="KW-0547">Nucleotide-binding</keyword>
<dbReference type="GO" id="GO:0051082">
    <property type="term" value="F:unfolded protein binding"/>
    <property type="evidence" value="ECO:0007669"/>
    <property type="project" value="InterPro"/>
</dbReference>
<dbReference type="FunFam" id="1.10.560.10:FF:000058">
    <property type="entry name" value="T-complex protein 1 subunit zeta"/>
    <property type="match status" value="1"/>
</dbReference>
<dbReference type="Pfam" id="PF00118">
    <property type="entry name" value="Cpn60_TCP1"/>
    <property type="match status" value="1"/>
</dbReference>
<evidence type="ECO:0000313" key="9">
    <source>
        <dbReference type="Proteomes" id="UP000023152"/>
    </source>
</evidence>
<reference evidence="8 9" key="1">
    <citation type="journal article" date="2013" name="Curr. Biol.">
        <title>The Genome of the Foraminiferan Reticulomyxa filosa.</title>
        <authorList>
            <person name="Glockner G."/>
            <person name="Hulsmann N."/>
            <person name="Schleicher M."/>
            <person name="Noegel A.A."/>
            <person name="Eichinger L."/>
            <person name="Gallinger C."/>
            <person name="Pawlowski J."/>
            <person name="Sierra R."/>
            <person name="Euteneuer U."/>
            <person name="Pillet L."/>
            <person name="Moustafa A."/>
            <person name="Platzer M."/>
            <person name="Groth M."/>
            <person name="Szafranski K."/>
            <person name="Schliwa M."/>
        </authorList>
    </citation>
    <scope>NUCLEOTIDE SEQUENCE [LARGE SCALE GENOMIC DNA]</scope>
</reference>
<dbReference type="OrthoDB" id="10052040at2759"/>
<proteinExistence type="inferred from homology"/>
<dbReference type="AlphaFoldDB" id="X6M474"/>
<dbReference type="InterPro" id="IPR017998">
    <property type="entry name" value="Chaperone_TCP-1"/>
</dbReference>
<sequence length="154" mass="16550">MPAVHEINPRADVISKHHALSANIAAAKGMMNVLKSNLGPNGTLKMLVGGAGQIKLTKDGNVLLKEMQIQHPTAALIARTAVAQDDVTGDGTTSVVVLAGELLRQAERYIAEGMHPRVIVEGIELARDEAVKYLEESAVTVMDEKTEEISRELF</sequence>
<evidence type="ECO:0000256" key="2">
    <source>
        <dbReference type="ARBA" id="ARBA00008020"/>
    </source>
</evidence>
<evidence type="ECO:0000256" key="4">
    <source>
        <dbReference type="ARBA" id="ARBA00022741"/>
    </source>
</evidence>
<dbReference type="GO" id="GO:0140662">
    <property type="term" value="F:ATP-dependent protein folding chaperone"/>
    <property type="evidence" value="ECO:0007669"/>
    <property type="project" value="InterPro"/>
</dbReference>
<dbReference type="InterPro" id="IPR002423">
    <property type="entry name" value="Cpn60/GroEL/TCP-1"/>
</dbReference>
<evidence type="ECO:0000256" key="1">
    <source>
        <dbReference type="ARBA" id="ARBA00004496"/>
    </source>
</evidence>
<comment type="caution">
    <text evidence="8">The sequence shown here is derived from an EMBL/GenBank/DDBJ whole genome shotgun (WGS) entry which is preliminary data.</text>
</comment>
<dbReference type="PANTHER" id="PTHR11353">
    <property type="entry name" value="CHAPERONIN"/>
    <property type="match status" value="1"/>
</dbReference>
<dbReference type="GO" id="GO:0016887">
    <property type="term" value="F:ATP hydrolysis activity"/>
    <property type="evidence" value="ECO:0007669"/>
    <property type="project" value="InterPro"/>
</dbReference>
<comment type="similarity">
    <text evidence="2 7">Belongs to the TCP-1 chaperonin family.</text>
</comment>
<dbReference type="InterPro" id="IPR027413">
    <property type="entry name" value="GROEL-like_equatorial_sf"/>
</dbReference>
<dbReference type="OMA" id="WVFIARI"/>
<dbReference type="SUPFAM" id="SSF48592">
    <property type="entry name" value="GroEL equatorial domain-like"/>
    <property type="match status" value="1"/>
</dbReference>
<evidence type="ECO:0000256" key="6">
    <source>
        <dbReference type="ARBA" id="ARBA00023186"/>
    </source>
</evidence>
<dbReference type="PRINTS" id="PR00304">
    <property type="entry name" value="TCOMPLEXTCP1"/>
</dbReference>
<dbReference type="PROSITE" id="PS00751">
    <property type="entry name" value="TCP1_2"/>
    <property type="match status" value="1"/>
</dbReference>
<dbReference type="GO" id="GO:0005524">
    <property type="term" value="F:ATP binding"/>
    <property type="evidence" value="ECO:0007669"/>
    <property type="project" value="UniProtKB-KW"/>
</dbReference>
<dbReference type="PROSITE" id="PS00750">
    <property type="entry name" value="TCP1_1"/>
    <property type="match status" value="1"/>
</dbReference>
<protein>
    <submittedName>
        <fullName evidence="8">T-complex protein 1 zeta subunit</fullName>
    </submittedName>
</protein>
<accession>X6M474</accession>
<dbReference type="InterPro" id="IPR002194">
    <property type="entry name" value="Chaperonin_TCP-1_CS"/>
</dbReference>
<keyword evidence="3" id="KW-0963">Cytoplasm</keyword>
<keyword evidence="6 7" id="KW-0143">Chaperone</keyword>
<dbReference type="Gene3D" id="1.10.560.10">
    <property type="entry name" value="GroEL-like equatorial domain"/>
    <property type="match status" value="1"/>
</dbReference>
<dbReference type="GO" id="GO:0005737">
    <property type="term" value="C:cytoplasm"/>
    <property type="evidence" value="ECO:0007669"/>
    <property type="project" value="UniProtKB-SubCell"/>
</dbReference>
<evidence type="ECO:0000256" key="5">
    <source>
        <dbReference type="ARBA" id="ARBA00022840"/>
    </source>
</evidence>
<name>X6M474_RETFI</name>
<evidence type="ECO:0000313" key="8">
    <source>
        <dbReference type="EMBL" id="ETO07830.1"/>
    </source>
</evidence>
<dbReference type="EMBL" id="ASPP01025670">
    <property type="protein sequence ID" value="ETO07830.1"/>
    <property type="molecule type" value="Genomic_DNA"/>
</dbReference>
<keyword evidence="5 7" id="KW-0067">ATP-binding</keyword>
<gene>
    <name evidence="8" type="ORF">RFI_29559</name>
</gene>
<evidence type="ECO:0000256" key="7">
    <source>
        <dbReference type="RuleBase" id="RU004187"/>
    </source>
</evidence>
<dbReference type="PROSITE" id="PS00995">
    <property type="entry name" value="TCP1_3"/>
    <property type="match status" value="1"/>
</dbReference>
<comment type="subcellular location">
    <subcellularLocation>
        <location evidence="1">Cytoplasm</location>
    </subcellularLocation>
</comment>
<dbReference type="Proteomes" id="UP000023152">
    <property type="component" value="Unassembled WGS sequence"/>
</dbReference>
<evidence type="ECO:0000256" key="3">
    <source>
        <dbReference type="ARBA" id="ARBA00022490"/>
    </source>
</evidence>